<feature type="transmembrane region" description="Helical" evidence="9">
    <location>
        <begin position="419"/>
        <end position="441"/>
    </location>
</feature>
<dbReference type="PANTHER" id="PTHR48020">
    <property type="entry name" value="PROTON MYO-INOSITOL COTRANSPORTER"/>
    <property type="match status" value="1"/>
</dbReference>
<evidence type="ECO:0000313" key="11">
    <source>
        <dbReference type="EMBL" id="KAL1413714.1"/>
    </source>
</evidence>
<dbReference type="EMBL" id="JBBXJM010000001">
    <property type="protein sequence ID" value="KAL1413714.1"/>
    <property type="molecule type" value="Genomic_DNA"/>
</dbReference>
<dbReference type="PROSITE" id="PS50850">
    <property type="entry name" value="MFS"/>
    <property type="match status" value="1"/>
</dbReference>
<feature type="transmembrane region" description="Helical" evidence="9">
    <location>
        <begin position="540"/>
        <end position="565"/>
    </location>
</feature>
<dbReference type="RefSeq" id="XP_069213658.1">
    <property type="nucleotide sequence ID" value="XM_069350114.1"/>
</dbReference>
<evidence type="ECO:0000256" key="2">
    <source>
        <dbReference type="ARBA" id="ARBA00010992"/>
    </source>
</evidence>
<feature type="transmembrane region" description="Helical" evidence="9">
    <location>
        <begin position="228"/>
        <end position="250"/>
    </location>
</feature>
<keyword evidence="5 9" id="KW-1133">Transmembrane helix</keyword>
<evidence type="ECO:0000256" key="8">
    <source>
        <dbReference type="RuleBase" id="RU003346"/>
    </source>
</evidence>
<dbReference type="PRINTS" id="PR00171">
    <property type="entry name" value="SUGRTRNSPORT"/>
</dbReference>
<comment type="similarity">
    <text evidence="2 8">Belongs to the major facilitator superfamily. Sugar transporter (TC 2.A.1.1) family.</text>
</comment>
<evidence type="ECO:0000256" key="1">
    <source>
        <dbReference type="ARBA" id="ARBA00004141"/>
    </source>
</evidence>
<dbReference type="Pfam" id="PF00083">
    <property type="entry name" value="Sugar_tr"/>
    <property type="match status" value="1"/>
</dbReference>
<dbReference type="Gene3D" id="1.20.1250.20">
    <property type="entry name" value="MFS general substrate transporter like domains"/>
    <property type="match status" value="1"/>
</dbReference>
<feature type="transmembrane region" description="Helical" evidence="9">
    <location>
        <begin position="171"/>
        <end position="191"/>
    </location>
</feature>
<comment type="caution">
    <text evidence="11">The sequence shown here is derived from an EMBL/GenBank/DDBJ whole genome shotgun (WGS) entry which is preliminary data.</text>
</comment>
<keyword evidence="12" id="KW-1185">Reference proteome</keyword>
<sequence>MSDTGSNPKEQYAGANPKEFKAYNEHAEQAGVQRRGSHAVGHLQVVNPLQRYSPESVSQSAKSWAESVGFEGSDPDLFARASLVARDPDNFAAIPQLSDADVAALDYEKKHKWAGTKMLYFAMFICALGAACQGWDQTGSNGANLSFPQEFGIATTNPDGSRAENADWNEWIIGIINSVPYLAGALPGVWLSDPLNHYLGRRGEIFLTALILIATPIASGFAKNWGSMIAIRIVMGIGIGAKAATVPIYAAEMAPTPIRGALTMGWQLWVCFGIFLGFAANVVVKDVGRIAWRLQLGSAFIPALPLALLIFFSPESPRWLMKKGRYTEALTSMKKLRLNDIIAARDLYYSHVLYEEEKSEAQGAGYITRLLDCFRVPRIRRANLAASTVMLAQQMCGINIISFYSSTVFKESGSTDTQALYASLGFGALNFAFAIPAVFTIDTFGRRALLLATFPGMAIFLLATGLVFLLPVGTTRLGLAATFIYIFTAFYSVGEGPVCFMYGAEVFPTIQREQGMAFAVFINLIFAGVLGLTFPRMKGAMGPVGAFCFYAGMNVLALIWIFLWVPETKALTLEELDEVFSVPTKEYMKYQTGTWLPYMIKKYLCFSRPAPIPPLTSKSRFDRDDAQYA</sequence>
<keyword evidence="4 9" id="KW-0812">Transmembrane</keyword>
<dbReference type="SUPFAM" id="SSF103473">
    <property type="entry name" value="MFS general substrate transporter"/>
    <property type="match status" value="1"/>
</dbReference>
<name>A0ABR3QG84_9TREE</name>
<dbReference type="GeneID" id="95982539"/>
<keyword evidence="3 8" id="KW-0813">Transport</keyword>
<comment type="subcellular location">
    <subcellularLocation>
        <location evidence="1">Membrane</location>
        <topology evidence="1">Multi-pass membrane protein</topology>
    </subcellularLocation>
</comment>
<evidence type="ECO:0000259" key="10">
    <source>
        <dbReference type="PROSITE" id="PS50850"/>
    </source>
</evidence>
<proteinExistence type="inferred from homology"/>
<feature type="transmembrane region" description="Helical" evidence="9">
    <location>
        <begin position="516"/>
        <end position="534"/>
    </location>
</feature>
<dbReference type="InterPro" id="IPR005829">
    <property type="entry name" value="Sugar_transporter_CS"/>
</dbReference>
<dbReference type="InterPro" id="IPR005828">
    <property type="entry name" value="MFS_sugar_transport-like"/>
</dbReference>
<dbReference type="InterPro" id="IPR036259">
    <property type="entry name" value="MFS_trans_sf"/>
</dbReference>
<comment type="catalytic activity">
    <reaction evidence="7">
        <text>myo-inositol(out) + H(+)(out) = myo-inositol(in) + H(+)(in)</text>
        <dbReference type="Rhea" id="RHEA:60364"/>
        <dbReference type="ChEBI" id="CHEBI:15378"/>
        <dbReference type="ChEBI" id="CHEBI:17268"/>
    </reaction>
</comment>
<evidence type="ECO:0000256" key="3">
    <source>
        <dbReference type="ARBA" id="ARBA00022448"/>
    </source>
</evidence>
<feature type="transmembrane region" description="Helical" evidence="9">
    <location>
        <begin position="448"/>
        <end position="470"/>
    </location>
</feature>
<evidence type="ECO:0000256" key="4">
    <source>
        <dbReference type="ARBA" id="ARBA00022692"/>
    </source>
</evidence>
<dbReference type="Proteomes" id="UP001565368">
    <property type="component" value="Unassembled WGS sequence"/>
</dbReference>
<accession>A0ABR3QG84</accession>
<feature type="domain" description="Major facilitator superfamily (MFS) profile" evidence="10">
    <location>
        <begin position="122"/>
        <end position="569"/>
    </location>
</feature>
<evidence type="ECO:0000256" key="9">
    <source>
        <dbReference type="SAM" id="Phobius"/>
    </source>
</evidence>
<feature type="transmembrane region" description="Helical" evidence="9">
    <location>
        <begin position="290"/>
        <end position="312"/>
    </location>
</feature>
<dbReference type="PROSITE" id="PS00217">
    <property type="entry name" value="SUGAR_TRANSPORT_2"/>
    <property type="match status" value="1"/>
</dbReference>
<organism evidence="11 12">
    <name type="scientific">Vanrija albida</name>
    <dbReference type="NCBI Taxonomy" id="181172"/>
    <lineage>
        <taxon>Eukaryota</taxon>
        <taxon>Fungi</taxon>
        <taxon>Dikarya</taxon>
        <taxon>Basidiomycota</taxon>
        <taxon>Agaricomycotina</taxon>
        <taxon>Tremellomycetes</taxon>
        <taxon>Trichosporonales</taxon>
        <taxon>Trichosporonaceae</taxon>
        <taxon>Vanrija</taxon>
    </lineage>
</organism>
<feature type="transmembrane region" description="Helical" evidence="9">
    <location>
        <begin position="203"/>
        <end position="222"/>
    </location>
</feature>
<evidence type="ECO:0000256" key="5">
    <source>
        <dbReference type="ARBA" id="ARBA00022989"/>
    </source>
</evidence>
<evidence type="ECO:0000256" key="7">
    <source>
        <dbReference type="ARBA" id="ARBA00049119"/>
    </source>
</evidence>
<feature type="transmembrane region" description="Helical" evidence="9">
    <location>
        <begin position="262"/>
        <end position="284"/>
    </location>
</feature>
<protein>
    <recommendedName>
        <fullName evidence="10">Major facilitator superfamily (MFS) profile domain-containing protein</fullName>
    </recommendedName>
</protein>
<keyword evidence="6 9" id="KW-0472">Membrane</keyword>
<dbReference type="InterPro" id="IPR050814">
    <property type="entry name" value="Myo-inositol_Transporter"/>
</dbReference>
<dbReference type="InterPro" id="IPR003663">
    <property type="entry name" value="Sugar/inositol_transpt"/>
</dbReference>
<evidence type="ECO:0000313" key="12">
    <source>
        <dbReference type="Proteomes" id="UP001565368"/>
    </source>
</evidence>
<dbReference type="PANTHER" id="PTHR48020:SF13">
    <property type="entry name" value="MAJOR FACILITATOR SUPERFAMILY (MFS) PROFILE DOMAIN-CONTAINING PROTEIN"/>
    <property type="match status" value="1"/>
</dbReference>
<reference evidence="11 12" key="1">
    <citation type="submission" date="2023-08" db="EMBL/GenBank/DDBJ databases">
        <title>Annotated Genome Sequence of Vanrija albida AlHP1.</title>
        <authorList>
            <person name="Herzog R."/>
        </authorList>
    </citation>
    <scope>NUCLEOTIDE SEQUENCE [LARGE SCALE GENOMIC DNA]</scope>
    <source>
        <strain evidence="11 12">AlHP1</strain>
    </source>
</reference>
<evidence type="ECO:0000256" key="6">
    <source>
        <dbReference type="ARBA" id="ARBA00023136"/>
    </source>
</evidence>
<gene>
    <name evidence="11" type="ORF">Q8F55_001496</name>
</gene>
<feature type="transmembrane region" description="Helical" evidence="9">
    <location>
        <begin position="482"/>
        <end position="504"/>
    </location>
</feature>
<dbReference type="NCBIfam" id="TIGR00879">
    <property type="entry name" value="SP"/>
    <property type="match status" value="1"/>
</dbReference>
<dbReference type="InterPro" id="IPR020846">
    <property type="entry name" value="MFS_dom"/>
</dbReference>